<organism evidence="2 3">
    <name type="scientific">Duncaniella dubosii</name>
    <dbReference type="NCBI Taxonomy" id="2518971"/>
    <lineage>
        <taxon>Bacteria</taxon>
        <taxon>Pseudomonadati</taxon>
        <taxon>Bacteroidota</taxon>
        <taxon>Bacteroidia</taxon>
        <taxon>Bacteroidales</taxon>
        <taxon>Muribaculaceae</taxon>
        <taxon>Duncaniella</taxon>
    </lineage>
</organism>
<evidence type="ECO:0000256" key="1">
    <source>
        <dbReference type="SAM" id="MobiDB-lite"/>
    </source>
</evidence>
<dbReference type="Proteomes" id="UP000297149">
    <property type="component" value="Chromosome"/>
</dbReference>
<dbReference type="EMBL" id="CP039396">
    <property type="protein sequence ID" value="QCD42076.1"/>
    <property type="molecule type" value="Genomic_DNA"/>
</dbReference>
<keyword evidence="3" id="KW-1185">Reference proteome</keyword>
<protein>
    <recommendedName>
        <fullName evidence="4">DUF4369 domain-containing protein</fullName>
    </recommendedName>
</protein>
<gene>
    <name evidence="2" type="ORF">E7747_07195</name>
</gene>
<evidence type="ECO:0000313" key="2">
    <source>
        <dbReference type="EMBL" id="QCD42076.1"/>
    </source>
</evidence>
<dbReference type="RefSeq" id="WP_168185272.1">
    <property type="nucleotide sequence ID" value="NZ_CP039396.1"/>
</dbReference>
<reference evidence="3" key="1">
    <citation type="submission" date="2019-02" db="EMBL/GenBank/DDBJ databases">
        <title>Isolation and identification of novel species under the genus Muribaculum.</title>
        <authorList>
            <person name="Miyake S."/>
            <person name="Ding Y."/>
            <person name="Low A."/>
            <person name="Soh M."/>
            <person name="Seedorf H."/>
        </authorList>
    </citation>
    <scope>NUCLEOTIDE SEQUENCE [LARGE SCALE GENOMIC DNA]</scope>
    <source>
        <strain evidence="3">H5</strain>
    </source>
</reference>
<evidence type="ECO:0008006" key="4">
    <source>
        <dbReference type="Google" id="ProtNLM"/>
    </source>
</evidence>
<proteinExistence type="predicted"/>
<feature type="region of interest" description="Disordered" evidence="1">
    <location>
        <begin position="335"/>
        <end position="404"/>
    </location>
</feature>
<sequence length="404" mass="43639">MLLVSMASCGNDEEFVINCEIRGLGSKGVEMYYTTRSMQRSGFHPVDGKIVLRGVASEPTLVEVFTTDGEPLFMCVAQNGDELEVKMDLEKPGVIKIKGNDASEKYARFVTENDSVLKSGDVAAINALVADEVMAHPDRISSAMLLVTRFNARGYELKADSLVNTLKPQARPSWVVGAYPGMVGEQVSSMARGTVKPITINCGQLNERDTTLRYWPSNQTYSMIVVTGTGKGDSVRTMLKELTGKLPKRRFKALEVAVMGDSAMWKLAIRRDSAKWMQGWVAGGVAGIAVRTLQIPGVPYFIVADSLGNQVYRGYSATAAGDSVKSRLARFFDSGDSDEETGTVAESGAKDAVADKASARNAVTLPASPKKIIPRPDKQLKRMDNGQSGAAGGEHAIMKSQPQR</sequence>
<dbReference type="KEGG" id="ddb:E7747_07195"/>
<evidence type="ECO:0000313" key="3">
    <source>
        <dbReference type="Proteomes" id="UP000297149"/>
    </source>
</evidence>
<dbReference type="AlphaFoldDB" id="A0A4P7W2B0"/>
<accession>A0A4P7W2B0</accession>
<feature type="compositionally biased region" description="Basic and acidic residues" evidence="1">
    <location>
        <begin position="374"/>
        <end position="384"/>
    </location>
</feature>
<feature type="compositionally biased region" description="Basic and acidic residues" evidence="1">
    <location>
        <begin position="348"/>
        <end position="358"/>
    </location>
</feature>
<name>A0A4P7W2B0_9BACT</name>